<name>A0A8S0Z785_ARCPL</name>
<organism evidence="2 3">
    <name type="scientific">Arctia plantaginis</name>
    <name type="common">Wood tiger moth</name>
    <name type="synonym">Phalaena plantaginis</name>
    <dbReference type="NCBI Taxonomy" id="874455"/>
    <lineage>
        <taxon>Eukaryota</taxon>
        <taxon>Metazoa</taxon>
        <taxon>Ecdysozoa</taxon>
        <taxon>Arthropoda</taxon>
        <taxon>Hexapoda</taxon>
        <taxon>Insecta</taxon>
        <taxon>Pterygota</taxon>
        <taxon>Neoptera</taxon>
        <taxon>Endopterygota</taxon>
        <taxon>Lepidoptera</taxon>
        <taxon>Glossata</taxon>
        <taxon>Ditrysia</taxon>
        <taxon>Noctuoidea</taxon>
        <taxon>Erebidae</taxon>
        <taxon>Arctiinae</taxon>
        <taxon>Arctia</taxon>
    </lineage>
</organism>
<feature type="compositionally biased region" description="Polar residues" evidence="1">
    <location>
        <begin position="65"/>
        <end position="77"/>
    </location>
</feature>
<dbReference type="EMBL" id="CADEBD010000281">
    <property type="protein sequence ID" value="CAB3228063.1"/>
    <property type="molecule type" value="Genomic_DNA"/>
</dbReference>
<gene>
    <name evidence="2" type="ORF">APLA_LOCUS3334</name>
</gene>
<feature type="region of interest" description="Disordered" evidence="1">
    <location>
        <begin position="1"/>
        <end position="94"/>
    </location>
</feature>
<feature type="region of interest" description="Disordered" evidence="1">
    <location>
        <begin position="137"/>
        <end position="199"/>
    </location>
</feature>
<dbReference type="AlphaFoldDB" id="A0A8S0Z785"/>
<feature type="compositionally biased region" description="Basic and acidic residues" evidence="1">
    <location>
        <begin position="21"/>
        <end position="33"/>
    </location>
</feature>
<evidence type="ECO:0000256" key="1">
    <source>
        <dbReference type="SAM" id="MobiDB-lite"/>
    </source>
</evidence>
<dbReference type="Proteomes" id="UP000494256">
    <property type="component" value="Unassembled WGS sequence"/>
</dbReference>
<accession>A0A8S0Z785</accession>
<sequence>MSQPETPRTRQKGVLKRARAKKEVAEEVWERRPTMGGLEQCEEDANNTFPTGESSRGRDVEDQYHSVQSESTDSSPNRRVAAESLVSNRNKAIHAERVKRRAELMAKKRGVVPSKPVARKEILRKYMPELTVKIPQMAEEISQSHRLSSTSSEASGGETTPPPTSQSAPPLPIQAAQPPSREDIEWGGETGKTRWTPIP</sequence>
<reference evidence="2 3" key="1">
    <citation type="submission" date="2020-04" db="EMBL/GenBank/DDBJ databases">
        <authorList>
            <person name="Wallbank WR R."/>
            <person name="Pardo Diaz C."/>
            <person name="Kozak K."/>
            <person name="Martin S."/>
            <person name="Jiggins C."/>
            <person name="Moest M."/>
            <person name="Warren A I."/>
            <person name="Byers J.R.P. K."/>
            <person name="Montejo-Kovacevich G."/>
            <person name="Yen C E."/>
        </authorList>
    </citation>
    <scope>NUCLEOTIDE SEQUENCE [LARGE SCALE GENOMIC DNA]</scope>
</reference>
<evidence type="ECO:0000313" key="2">
    <source>
        <dbReference type="EMBL" id="CAB3228063.1"/>
    </source>
</evidence>
<feature type="compositionally biased region" description="Basic and acidic residues" evidence="1">
    <location>
        <begin position="55"/>
        <end position="64"/>
    </location>
</feature>
<feature type="compositionally biased region" description="Low complexity" evidence="1">
    <location>
        <begin position="148"/>
        <end position="159"/>
    </location>
</feature>
<proteinExistence type="predicted"/>
<feature type="compositionally biased region" description="Basic residues" evidence="1">
    <location>
        <begin position="9"/>
        <end position="20"/>
    </location>
</feature>
<protein>
    <submittedName>
        <fullName evidence="2">Uncharacterized protein</fullName>
    </submittedName>
</protein>
<evidence type="ECO:0000313" key="3">
    <source>
        <dbReference type="Proteomes" id="UP000494256"/>
    </source>
</evidence>
<feature type="compositionally biased region" description="Pro residues" evidence="1">
    <location>
        <begin position="160"/>
        <end position="172"/>
    </location>
</feature>
<dbReference type="OrthoDB" id="430476at2759"/>
<comment type="caution">
    <text evidence="2">The sequence shown here is derived from an EMBL/GenBank/DDBJ whole genome shotgun (WGS) entry which is preliminary data.</text>
</comment>